<sequence>MADGTTRRPLGGVAHRIGPSPGVLPVEPRPGSHRLRLSHLDGARPLGRLLRPGDPGPYELFAEEVPREGLTITRAHQYARGSDGRGVLWTARHTRPGRGGTASGLRFDLVEE</sequence>
<dbReference type="Proteomes" id="UP001551584">
    <property type="component" value="Unassembled WGS sequence"/>
</dbReference>
<name>A0ABV3EVM3_9ACTN</name>
<feature type="region of interest" description="Disordered" evidence="1">
    <location>
        <begin position="91"/>
        <end position="112"/>
    </location>
</feature>
<evidence type="ECO:0000313" key="3">
    <source>
        <dbReference type="Proteomes" id="UP001551584"/>
    </source>
</evidence>
<feature type="region of interest" description="Disordered" evidence="1">
    <location>
        <begin position="1"/>
        <end position="30"/>
    </location>
</feature>
<dbReference type="EMBL" id="JBEZNA010000067">
    <property type="protein sequence ID" value="MEU9580171.1"/>
    <property type="molecule type" value="Genomic_DNA"/>
</dbReference>
<keyword evidence="3" id="KW-1185">Reference proteome</keyword>
<organism evidence="2 3">
    <name type="scientific">Streptomyces chilikensis</name>
    <dbReference type="NCBI Taxonomy" id="1194079"/>
    <lineage>
        <taxon>Bacteria</taxon>
        <taxon>Bacillati</taxon>
        <taxon>Actinomycetota</taxon>
        <taxon>Actinomycetes</taxon>
        <taxon>Kitasatosporales</taxon>
        <taxon>Streptomycetaceae</taxon>
        <taxon>Streptomyces</taxon>
    </lineage>
</organism>
<proteinExistence type="predicted"/>
<comment type="caution">
    <text evidence="2">The sequence shown here is derived from an EMBL/GenBank/DDBJ whole genome shotgun (WGS) entry which is preliminary data.</text>
</comment>
<evidence type="ECO:0000256" key="1">
    <source>
        <dbReference type="SAM" id="MobiDB-lite"/>
    </source>
</evidence>
<gene>
    <name evidence="2" type="ORF">AB0D95_23405</name>
</gene>
<protein>
    <submittedName>
        <fullName evidence="2">Uncharacterized protein</fullName>
    </submittedName>
</protein>
<reference evidence="2 3" key="1">
    <citation type="submission" date="2024-06" db="EMBL/GenBank/DDBJ databases">
        <title>The Natural Products Discovery Center: Release of the First 8490 Sequenced Strains for Exploring Actinobacteria Biosynthetic Diversity.</title>
        <authorList>
            <person name="Kalkreuter E."/>
            <person name="Kautsar S.A."/>
            <person name="Yang D."/>
            <person name="Bader C.D."/>
            <person name="Teijaro C.N."/>
            <person name="Fluegel L."/>
            <person name="Davis C.M."/>
            <person name="Simpson J.R."/>
            <person name="Lauterbach L."/>
            <person name="Steele A.D."/>
            <person name="Gui C."/>
            <person name="Meng S."/>
            <person name="Li G."/>
            <person name="Viehrig K."/>
            <person name="Ye F."/>
            <person name="Su P."/>
            <person name="Kiefer A.F."/>
            <person name="Nichols A."/>
            <person name="Cepeda A.J."/>
            <person name="Yan W."/>
            <person name="Fan B."/>
            <person name="Jiang Y."/>
            <person name="Adhikari A."/>
            <person name="Zheng C.-J."/>
            <person name="Schuster L."/>
            <person name="Cowan T.M."/>
            <person name="Smanski M.J."/>
            <person name="Chevrette M.G."/>
            <person name="De Carvalho L.P.S."/>
            <person name="Shen B."/>
        </authorList>
    </citation>
    <scope>NUCLEOTIDE SEQUENCE [LARGE SCALE GENOMIC DNA]</scope>
    <source>
        <strain evidence="2 3">NPDC048117</strain>
    </source>
</reference>
<evidence type="ECO:0000313" key="2">
    <source>
        <dbReference type="EMBL" id="MEU9580171.1"/>
    </source>
</evidence>
<dbReference type="RefSeq" id="WP_359275685.1">
    <property type="nucleotide sequence ID" value="NZ_JBEZNA010000067.1"/>
</dbReference>
<accession>A0ABV3EVM3</accession>